<dbReference type="PANTHER" id="PTHR30246:SF1">
    <property type="entry name" value="2-DEHYDRO-3-DEOXY-6-PHOSPHOGALACTONATE ALDOLASE-RELATED"/>
    <property type="match status" value="1"/>
</dbReference>
<organism evidence="6 7">
    <name type="scientific">Fibrisoma montanum</name>
    <dbReference type="NCBI Taxonomy" id="2305895"/>
    <lineage>
        <taxon>Bacteria</taxon>
        <taxon>Pseudomonadati</taxon>
        <taxon>Bacteroidota</taxon>
        <taxon>Cytophagia</taxon>
        <taxon>Cytophagales</taxon>
        <taxon>Spirosomataceae</taxon>
        <taxon>Fibrisoma</taxon>
    </lineage>
</organism>
<dbReference type="RefSeq" id="WP_119668739.1">
    <property type="nucleotide sequence ID" value="NZ_QXED01000004.1"/>
</dbReference>
<comment type="similarity">
    <text evidence="2">Belongs to the KHG/KDPG aldolase family.</text>
</comment>
<sequence length="216" mass="23428">MTTLFSNDLFTQAPIVGIVRNLPADVIRQLLPVYREAGLTTIEITMNTPGAVDCIRQARQQYPNDLNIGAGTVCTPDDLEQALDAGAQFIVTPILDESVIRTCVDRGVPVFPGAFTPTEIYRAWTLGAPMVKVFPTTTLGPAYIKDLKGPLPQVRLLPTGGVSLSTIRQFFDAGATGVGVGSHLFDAALIKARDWNGLTIHFQEFLKRLPSQHQPA</sequence>
<dbReference type="EC" id="4.1.3.16" evidence="6"/>
<dbReference type="SUPFAM" id="SSF51569">
    <property type="entry name" value="Aldolase"/>
    <property type="match status" value="1"/>
</dbReference>
<keyword evidence="5" id="KW-0119">Carbohydrate metabolism</keyword>
<dbReference type="InterPro" id="IPR013785">
    <property type="entry name" value="Aldolase_TIM"/>
</dbReference>
<dbReference type="InterPro" id="IPR000887">
    <property type="entry name" value="Aldlse_KDPG_KHG"/>
</dbReference>
<reference evidence="6 7" key="1">
    <citation type="submission" date="2018-08" db="EMBL/GenBank/DDBJ databases">
        <title>Fibrisoma montanum sp. nov., isolated from Danxia mountain soil.</title>
        <authorList>
            <person name="Huang Y."/>
        </authorList>
    </citation>
    <scope>NUCLEOTIDE SEQUENCE [LARGE SCALE GENOMIC DNA]</scope>
    <source>
        <strain evidence="6 7">HYT19</strain>
    </source>
</reference>
<comment type="subunit">
    <text evidence="3">Homotrimer.</text>
</comment>
<keyword evidence="7" id="KW-1185">Reference proteome</keyword>
<comment type="pathway">
    <text evidence="1">Carbohydrate acid metabolism.</text>
</comment>
<dbReference type="Gene3D" id="3.20.20.70">
    <property type="entry name" value="Aldolase class I"/>
    <property type="match status" value="1"/>
</dbReference>
<proteinExistence type="inferred from homology"/>
<dbReference type="Proteomes" id="UP000283523">
    <property type="component" value="Unassembled WGS sequence"/>
</dbReference>
<evidence type="ECO:0000256" key="3">
    <source>
        <dbReference type="ARBA" id="ARBA00011233"/>
    </source>
</evidence>
<evidence type="ECO:0000256" key="4">
    <source>
        <dbReference type="ARBA" id="ARBA00023239"/>
    </source>
</evidence>
<dbReference type="AlphaFoldDB" id="A0A418M8Y4"/>
<dbReference type="GO" id="GO:0008675">
    <property type="term" value="F:2-dehydro-3-deoxy-phosphogluconate aldolase activity"/>
    <property type="evidence" value="ECO:0007669"/>
    <property type="project" value="UniProtKB-EC"/>
</dbReference>
<evidence type="ECO:0000256" key="1">
    <source>
        <dbReference type="ARBA" id="ARBA00004761"/>
    </source>
</evidence>
<accession>A0A418M8Y4</accession>
<gene>
    <name evidence="6" type="primary">eda</name>
    <name evidence="6" type="ORF">DYU11_16200</name>
</gene>
<dbReference type="PANTHER" id="PTHR30246">
    <property type="entry name" value="2-KETO-3-DEOXY-6-PHOSPHOGLUCONATE ALDOLASE"/>
    <property type="match status" value="1"/>
</dbReference>
<dbReference type="CDD" id="cd00452">
    <property type="entry name" value="KDPG_aldolase"/>
    <property type="match status" value="1"/>
</dbReference>
<name>A0A418M8Y4_9BACT</name>
<comment type="caution">
    <text evidence="6">The sequence shown here is derived from an EMBL/GenBank/DDBJ whole genome shotgun (WGS) entry which is preliminary data.</text>
</comment>
<evidence type="ECO:0000313" key="6">
    <source>
        <dbReference type="EMBL" id="RIV22555.1"/>
    </source>
</evidence>
<keyword evidence="4 6" id="KW-0456">Lyase</keyword>
<evidence type="ECO:0000256" key="5">
    <source>
        <dbReference type="ARBA" id="ARBA00023277"/>
    </source>
</evidence>
<evidence type="ECO:0000313" key="7">
    <source>
        <dbReference type="Proteomes" id="UP000283523"/>
    </source>
</evidence>
<dbReference type="EMBL" id="QXED01000004">
    <property type="protein sequence ID" value="RIV22555.1"/>
    <property type="molecule type" value="Genomic_DNA"/>
</dbReference>
<dbReference type="Pfam" id="PF01081">
    <property type="entry name" value="Aldolase"/>
    <property type="match status" value="1"/>
</dbReference>
<dbReference type="OrthoDB" id="9802667at2"/>
<dbReference type="GO" id="GO:0008700">
    <property type="term" value="F:(R,S)-4-hydroxy-2-oxoglutarate aldolase activity"/>
    <property type="evidence" value="ECO:0007669"/>
    <property type="project" value="UniProtKB-EC"/>
</dbReference>
<dbReference type="NCBIfam" id="TIGR01182">
    <property type="entry name" value="eda"/>
    <property type="match status" value="1"/>
</dbReference>
<evidence type="ECO:0000256" key="2">
    <source>
        <dbReference type="ARBA" id="ARBA00006906"/>
    </source>
</evidence>
<protein>
    <submittedName>
        <fullName evidence="6">Bifunctional 4-hydroxy-2-oxoglutarate aldolase/2-dehydro-3-deoxy-phosphogluconate aldolase</fullName>
        <ecNumber evidence="6">4.1.2.14</ecNumber>
        <ecNumber evidence="6">4.1.3.16</ecNumber>
    </submittedName>
</protein>
<dbReference type="EC" id="4.1.2.14" evidence="6"/>